<evidence type="ECO:0000256" key="2">
    <source>
        <dbReference type="ARBA" id="ARBA00022528"/>
    </source>
</evidence>
<dbReference type="PANTHER" id="PTHR42898">
    <property type="entry name" value="TROPINONE REDUCTASE"/>
    <property type="match status" value="1"/>
</dbReference>
<dbReference type="OrthoDB" id="417891at2759"/>
<comment type="caution">
    <text evidence="7">The sequence shown here is derived from an EMBL/GenBank/DDBJ whole genome shotgun (WGS) entry which is preliminary data.</text>
</comment>
<comment type="subcellular location">
    <subcellularLocation>
        <location evidence="1">Plastid</location>
        <location evidence="1">Chloroplast</location>
    </subcellularLocation>
</comment>
<dbReference type="Gene3D" id="3.40.50.720">
    <property type="entry name" value="NAD(P)-binding Rossmann-like Domain"/>
    <property type="match status" value="3"/>
</dbReference>
<accession>A0A8X7WDJ4</accession>
<dbReference type="GO" id="GO:0016491">
    <property type="term" value="F:oxidoreductase activity"/>
    <property type="evidence" value="ECO:0007669"/>
    <property type="project" value="UniProtKB-KW"/>
</dbReference>
<keyword evidence="2" id="KW-0150">Chloroplast</keyword>
<dbReference type="PRINTS" id="PR00080">
    <property type="entry name" value="SDRFAMILY"/>
</dbReference>
<dbReference type="InterPro" id="IPR002347">
    <property type="entry name" value="SDR_fam"/>
</dbReference>
<evidence type="ECO:0000256" key="4">
    <source>
        <dbReference type="ARBA" id="ARBA00022857"/>
    </source>
</evidence>
<dbReference type="EMBL" id="JAAMPC010000002">
    <property type="protein sequence ID" value="KAG2327506.1"/>
    <property type="molecule type" value="Genomic_DNA"/>
</dbReference>
<evidence type="ECO:0000256" key="5">
    <source>
        <dbReference type="ARBA" id="ARBA00023002"/>
    </source>
</evidence>
<dbReference type="InterPro" id="IPR045000">
    <property type="entry name" value="TR"/>
</dbReference>
<dbReference type="PANTHER" id="PTHR42898:SF32">
    <property type="entry name" value="3-OXOACYL-[ACYL-CARRIER-PROTEIN] REDUCTASE"/>
    <property type="match status" value="1"/>
</dbReference>
<dbReference type="InterPro" id="IPR036291">
    <property type="entry name" value="NAD(P)-bd_dom_sf"/>
</dbReference>
<keyword evidence="8" id="KW-1185">Reference proteome</keyword>
<evidence type="ECO:0000313" key="7">
    <source>
        <dbReference type="EMBL" id="KAG2327506.1"/>
    </source>
</evidence>
<gene>
    <name evidence="7" type="ORF">Bca52824_010234</name>
</gene>
<organism evidence="7 8">
    <name type="scientific">Brassica carinata</name>
    <name type="common">Ethiopian mustard</name>
    <name type="synonym">Abyssinian cabbage</name>
    <dbReference type="NCBI Taxonomy" id="52824"/>
    <lineage>
        <taxon>Eukaryota</taxon>
        <taxon>Viridiplantae</taxon>
        <taxon>Streptophyta</taxon>
        <taxon>Embryophyta</taxon>
        <taxon>Tracheophyta</taxon>
        <taxon>Spermatophyta</taxon>
        <taxon>Magnoliopsida</taxon>
        <taxon>eudicotyledons</taxon>
        <taxon>Gunneridae</taxon>
        <taxon>Pentapetalae</taxon>
        <taxon>rosids</taxon>
        <taxon>malvids</taxon>
        <taxon>Brassicales</taxon>
        <taxon>Brassicaceae</taxon>
        <taxon>Brassiceae</taxon>
        <taxon>Brassica</taxon>
    </lineage>
</organism>
<dbReference type="FunFam" id="3.40.50.720:FF:000084">
    <property type="entry name" value="Short-chain dehydrogenase reductase"/>
    <property type="match status" value="3"/>
</dbReference>
<dbReference type="Pfam" id="PF13561">
    <property type="entry name" value="adh_short_C2"/>
    <property type="match status" value="3"/>
</dbReference>
<keyword evidence="3" id="KW-0934">Plastid</keyword>
<proteinExistence type="inferred from homology"/>
<dbReference type="PRINTS" id="PR00081">
    <property type="entry name" value="GDHRDH"/>
</dbReference>
<name>A0A8X7WDJ4_BRACI</name>
<comment type="similarity">
    <text evidence="6">Belongs to the short-chain dehydrogenases/reductases (SDR) family. SDR65C subfamily.</text>
</comment>
<dbReference type="AlphaFoldDB" id="A0A8X7WDJ4"/>
<keyword evidence="4" id="KW-0521">NADP</keyword>
<dbReference type="Proteomes" id="UP000886595">
    <property type="component" value="Unassembled WGS sequence"/>
</dbReference>
<dbReference type="GO" id="GO:0009507">
    <property type="term" value="C:chloroplast"/>
    <property type="evidence" value="ECO:0007669"/>
    <property type="project" value="UniProtKB-SubCell"/>
</dbReference>
<evidence type="ECO:0008006" key="9">
    <source>
        <dbReference type="Google" id="ProtNLM"/>
    </source>
</evidence>
<evidence type="ECO:0000313" key="8">
    <source>
        <dbReference type="Proteomes" id="UP000886595"/>
    </source>
</evidence>
<evidence type="ECO:0000256" key="6">
    <source>
        <dbReference type="ARBA" id="ARBA00025714"/>
    </source>
</evidence>
<protein>
    <recommendedName>
        <fullName evidence="9">3-oxoacyl-[acyl-carrier-protein] reductase</fullName>
    </recommendedName>
</protein>
<sequence>MDKRWSLQGMTALVTGAGRGIGYAIVEELAGFGAKIHVCDISEVLLNQSLNEWEKKGFQVSGSVCDVTSRPERETLMQKVSSLFNGKLNIFVNNVGGLRSKPTTEYDADDFDFHITTNLEAAFHFCQLSHPLLKASGYGSIVFISSVAGVVFFESGSIYSLAKGALNQLARNLACEWAKDGIRVNAVAPNAIKTPLSQPYLDDVSFKEGLYSRTPLGRAGEPNEVASLAVFLCLPAASYITGQTICVDGGLTVNVIANHMHNIHKMDKRWSLQGMTALVTGGGRGIGHAIVEELAGFGAKIHVCDISETFLNQSLSEWEKKGFQVSGSVCDVTSRPERETLMQNISSLFDGKLNIFVNNVGGVRSKPMTEYDADDFDFHIATNLEPAFHFCQLSHPLLKASGYGSIVFISSVAGVVVFESGSNYGIAKGNQTSKNLACEWARDGIRANAVAPNVIKTPLAQPYLDDVRFKEGLFGRTPLGRAGEPNEVASLVVFLCLPAASYITGQTICVDGGLTVNVINKKMDKRWSLEGMTALVTGGASGIGHAIVVELAGFGCKVHACDLSETLLNQSLCEWKKKGFQVSGSVCDVSSRPDREKLIQTVSTMFNGKLNILVNNVGSARVKPTIEYLEDDFSFHISTNLESAYHLSQLSHPFLRGSGSGSIVFISSIAGVVAINCGSMYSLTKGALNQLARNLACEWAKDGIRANAVAPNFIYTALAQPYLEDSGYKKSLFSRTPLGRAGEPKEVASLVAFLCLPAASYITGQTICADGGLTVNGFSYQRQA</sequence>
<dbReference type="SUPFAM" id="SSF51735">
    <property type="entry name" value="NAD(P)-binding Rossmann-fold domains"/>
    <property type="match status" value="3"/>
</dbReference>
<evidence type="ECO:0000256" key="1">
    <source>
        <dbReference type="ARBA" id="ARBA00004229"/>
    </source>
</evidence>
<reference evidence="7 8" key="1">
    <citation type="submission" date="2020-02" db="EMBL/GenBank/DDBJ databases">
        <authorList>
            <person name="Ma Q."/>
            <person name="Huang Y."/>
            <person name="Song X."/>
            <person name="Pei D."/>
        </authorList>
    </citation>
    <scope>NUCLEOTIDE SEQUENCE [LARGE SCALE GENOMIC DNA]</scope>
    <source>
        <strain evidence="7">Sxm20200214</strain>
        <tissue evidence="7">Leaf</tissue>
    </source>
</reference>
<keyword evidence="5" id="KW-0560">Oxidoreductase</keyword>
<evidence type="ECO:0000256" key="3">
    <source>
        <dbReference type="ARBA" id="ARBA00022640"/>
    </source>
</evidence>